<proteinExistence type="predicted"/>
<dbReference type="AlphaFoldDB" id="A0A1G2BSX8"/>
<gene>
    <name evidence="1" type="ORF">A3B31_03370</name>
</gene>
<organism evidence="1 2">
    <name type="scientific">Candidatus Komeilibacteria bacterium RIFCSPLOWO2_01_FULL_53_11</name>
    <dbReference type="NCBI Taxonomy" id="1798552"/>
    <lineage>
        <taxon>Bacteria</taxon>
        <taxon>Candidatus Komeiliibacteriota</taxon>
    </lineage>
</organism>
<protein>
    <submittedName>
        <fullName evidence="1">Uncharacterized protein</fullName>
    </submittedName>
</protein>
<reference evidence="1 2" key="1">
    <citation type="journal article" date="2016" name="Nat. Commun.">
        <title>Thousands of microbial genomes shed light on interconnected biogeochemical processes in an aquifer system.</title>
        <authorList>
            <person name="Anantharaman K."/>
            <person name="Brown C.T."/>
            <person name="Hug L.A."/>
            <person name="Sharon I."/>
            <person name="Castelle C.J."/>
            <person name="Probst A.J."/>
            <person name="Thomas B.C."/>
            <person name="Singh A."/>
            <person name="Wilkins M.J."/>
            <person name="Karaoz U."/>
            <person name="Brodie E.L."/>
            <person name="Williams K.H."/>
            <person name="Hubbard S.S."/>
            <person name="Banfield J.F."/>
        </authorList>
    </citation>
    <scope>NUCLEOTIDE SEQUENCE [LARGE SCALE GENOMIC DNA]</scope>
</reference>
<evidence type="ECO:0000313" key="1">
    <source>
        <dbReference type="EMBL" id="OGY92006.1"/>
    </source>
</evidence>
<accession>A0A1G2BSX8</accession>
<sequence>MPDHAGLSRRIRMPAVGQRLARRSRAVARQFEQLSRSVPRLLEAVVVSREKATPMTKRRRPRLSPAQRRALKLQGKYMGTMRGLLPRQRSRVKRARAQSGIRAAIALAQSLY</sequence>
<name>A0A1G2BSX8_9BACT</name>
<comment type="caution">
    <text evidence="1">The sequence shown here is derived from an EMBL/GenBank/DDBJ whole genome shotgun (WGS) entry which is preliminary data.</text>
</comment>
<evidence type="ECO:0000313" key="2">
    <source>
        <dbReference type="Proteomes" id="UP000177349"/>
    </source>
</evidence>
<dbReference type="Proteomes" id="UP000177349">
    <property type="component" value="Unassembled WGS sequence"/>
</dbReference>
<dbReference type="EMBL" id="MHKN01000027">
    <property type="protein sequence ID" value="OGY92006.1"/>
    <property type="molecule type" value="Genomic_DNA"/>
</dbReference>